<dbReference type="RefSeq" id="WP_058378676.1">
    <property type="nucleotide sequence ID" value="NZ_CP013480.3"/>
</dbReference>
<dbReference type="PANTHER" id="PTHR33608:SF12">
    <property type="entry name" value="DUF58 DOMAIN-CONTAINING PROTEIN"/>
    <property type="match status" value="1"/>
</dbReference>
<proteinExistence type="predicted"/>
<protein>
    <submittedName>
        <fullName evidence="2">MoxR protein</fullName>
    </submittedName>
</protein>
<evidence type="ECO:0000259" key="1">
    <source>
        <dbReference type="Pfam" id="PF01882"/>
    </source>
</evidence>
<sequence length="338" mass="37564">MHRPASNDSSLSEAPNTVIGSVHVDVPYLMGFEWHVRGMRMTDPLPVRSVLSGGHASRLRGRGLNFDEIRAYVPGDDIRHIDWKASMRLGRALIRAYTEERDRPVTVVVDQRIGMHFGSRRAFKSVVAAEVAAMAVWMGFSNGDRVGGMAFDDASIVRVKSLRSRRNIARLFGTVVTMNGQLCADSPARSNYRQLNDALGQLLHTSPHDHLIVIASDFAGADEHTQALLRQLRTHNDVVAALVYDPLWQHVQNPATLVVSEGLLQVELQIERERVRVPVSEFFKGRTAQVAELLRRSNVPWLPVSTAEPAIDQIRHLLGARRQSHAARREPVHAGGGL</sequence>
<dbReference type="EMBL" id="CP013480">
    <property type="protein sequence ID" value="ALS61766.1"/>
    <property type="molecule type" value="Genomic_DNA"/>
</dbReference>
<dbReference type="Pfam" id="PF01882">
    <property type="entry name" value="DUF58"/>
    <property type="match status" value="1"/>
</dbReference>
<evidence type="ECO:0000313" key="2">
    <source>
        <dbReference type="EMBL" id="ALS61766.1"/>
    </source>
</evidence>
<dbReference type="PANTHER" id="PTHR33608">
    <property type="entry name" value="BLL2464 PROTEIN"/>
    <property type="match status" value="1"/>
</dbReference>
<evidence type="ECO:0000313" key="3">
    <source>
        <dbReference type="Proteomes" id="UP000060277"/>
    </source>
</evidence>
<feature type="domain" description="DUF58" evidence="1">
    <location>
        <begin position="68"/>
        <end position="276"/>
    </location>
</feature>
<keyword evidence="3" id="KW-1185">Reference proteome</keyword>
<accession>A0ABN4JMW0</accession>
<dbReference type="Proteomes" id="UP000060277">
    <property type="component" value="Chromosome"/>
</dbReference>
<dbReference type="InterPro" id="IPR002881">
    <property type="entry name" value="DUF58"/>
</dbReference>
<organism evidence="2 3">
    <name type="scientific">Pandoraea norimbergensis</name>
    <dbReference type="NCBI Taxonomy" id="93219"/>
    <lineage>
        <taxon>Bacteria</taxon>
        <taxon>Pseudomonadati</taxon>
        <taxon>Pseudomonadota</taxon>
        <taxon>Betaproteobacteria</taxon>
        <taxon>Burkholderiales</taxon>
        <taxon>Burkholderiaceae</taxon>
        <taxon>Pandoraea</taxon>
    </lineage>
</organism>
<name>A0ABN4JMW0_9BURK</name>
<reference evidence="3" key="1">
    <citation type="submission" date="2015-12" db="EMBL/GenBank/DDBJ databases">
        <title>Complete genome sequence of Pandoraea norimbergensis DSM 11628.</title>
        <authorList>
            <person name="Ee R."/>
            <person name="Lim Y.-L."/>
            <person name="Yong D."/>
            <person name="Yin W.-F."/>
            <person name="Chan K.-G."/>
        </authorList>
    </citation>
    <scope>NUCLEOTIDE SEQUENCE [LARGE SCALE GENOMIC DNA]</scope>
    <source>
        <strain evidence="3">DSM 11628</strain>
    </source>
</reference>
<gene>
    <name evidence="2" type="ORF">AT302_20290</name>
</gene>